<sequence>MSGGFTLVPGRLPASPLDETHVKGPDAAARASDEDVRVLTV</sequence>
<protein>
    <submittedName>
        <fullName evidence="2">Uncharacterized protein</fullName>
    </submittedName>
</protein>
<proteinExistence type="predicted"/>
<dbReference type="KEGG" id="pbo:PACID_08350"/>
<name>K7RUM8_ACIA4</name>
<accession>K7RUM8</accession>
<dbReference type="AlphaFoldDB" id="K7RUM8"/>
<dbReference type="HOGENOM" id="CLU_3274904_0_0_11"/>
<dbReference type="EMBL" id="CP003493">
    <property type="protein sequence ID" value="AFV88673.1"/>
    <property type="molecule type" value="Genomic_DNA"/>
</dbReference>
<evidence type="ECO:0000313" key="2">
    <source>
        <dbReference type="EMBL" id="AFV88673.1"/>
    </source>
</evidence>
<reference evidence="2 3" key="1">
    <citation type="journal article" date="2012" name="BMC Genomics">
        <title>The genome sequence of Propionibacterium acidipropionici provides insights into its biotechnological and industrial potential.</title>
        <authorList>
            <person name="Parizzi L.P."/>
            <person name="Grassi M.C."/>
            <person name="Llerena L.A."/>
            <person name="Carazzolle M.F."/>
            <person name="Queiroz V.L."/>
            <person name="Lunardi I."/>
            <person name="Zeidler A.F."/>
            <person name="Teixeira P.J."/>
            <person name="Mieczkowski P."/>
            <person name="Rincones J."/>
            <person name="Pereira G.A."/>
        </authorList>
    </citation>
    <scope>NUCLEOTIDE SEQUENCE [LARGE SCALE GENOMIC DNA]</scope>
    <source>
        <strain evidence="3">ATCC 4875 / DSM 20272 / JCM 6432 / NBRC 12425 / NCIMB 8070</strain>
    </source>
</reference>
<organism evidence="2 3">
    <name type="scientific">Acidipropionibacterium acidipropionici (strain ATCC 4875 / DSM 20272 / JCM 6432 / NBRC 12425 / NCIMB 8070 / 4)</name>
    <name type="common">Propionibacterium acidipropionici</name>
    <dbReference type="NCBI Taxonomy" id="1171373"/>
    <lineage>
        <taxon>Bacteria</taxon>
        <taxon>Bacillati</taxon>
        <taxon>Actinomycetota</taxon>
        <taxon>Actinomycetes</taxon>
        <taxon>Propionibacteriales</taxon>
        <taxon>Propionibacteriaceae</taxon>
        <taxon>Acidipropionibacterium</taxon>
    </lineage>
</organism>
<evidence type="ECO:0000256" key="1">
    <source>
        <dbReference type="SAM" id="MobiDB-lite"/>
    </source>
</evidence>
<gene>
    <name evidence="2" type="ordered locus">PACID_08350</name>
</gene>
<evidence type="ECO:0000313" key="3">
    <source>
        <dbReference type="Proteomes" id="UP000000214"/>
    </source>
</evidence>
<feature type="compositionally biased region" description="Basic and acidic residues" evidence="1">
    <location>
        <begin position="31"/>
        <end position="41"/>
    </location>
</feature>
<dbReference type="Proteomes" id="UP000000214">
    <property type="component" value="Chromosome"/>
</dbReference>
<feature type="region of interest" description="Disordered" evidence="1">
    <location>
        <begin position="1"/>
        <end position="41"/>
    </location>
</feature>
<dbReference type="PATRIC" id="fig|1171373.8.peg.845"/>